<evidence type="ECO:0000313" key="2">
    <source>
        <dbReference type="EMBL" id="KAK5695393.1"/>
    </source>
</evidence>
<dbReference type="PANTHER" id="PTHR38791:SF5">
    <property type="entry name" value="TRANSCRIPTION FACTOR DBAG-RELATED"/>
    <property type="match status" value="1"/>
</dbReference>
<dbReference type="PANTHER" id="PTHR38791">
    <property type="entry name" value="ZN(II)2CYS6 TRANSCRIPTION FACTOR (EUROFUNG)-RELATED-RELATED"/>
    <property type="match status" value="1"/>
</dbReference>
<accession>A0AAN7VPS0</accession>
<comment type="caution">
    <text evidence="2">The sequence shown here is derived from an EMBL/GenBank/DDBJ whole genome shotgun (WGS) entry which is preliminary data.</text>
</comment>
<dbReference type="Proteomes" id="UP001310594">
    <property type="component" value="Unassembled WGS sequence"/>
</dbReference>
<proteinExistence type="predicted"/>
<dbReference type="AlphaFoldDB" id="A0AAN7VPS0"/>
<feature type="compositionally biased region" description="Polar residues" evidence="1">
    <location>
        <begin position="1"/>
        <end position="11"/>
    </location>
</feature>
<organism evidence="2 3">
    <name type="scientific">Elasticomyces elasticus</name>
    <dbReference type="NCBI Taxonomy" id="574655"/>
    <lineage>
        <taxon>Eukaryota</taxon>
        <taxon>Fungi</taxon>
        <taxon>Dikarya</taxon>
        <taxon>Ascomycota</taxon>
        <taxon>Pezizomycotina</taxon>
        <taxon>Dothideomycetes</taxon>
        <taxon>Dothideomycetidae</taxon>
        <taxon>Mycosphaerellales</taxon>
        <taxon>Teratosphaeriaceae</taxon>
        <taxon>Elasticomyces</taxon>
    </lineage>
</organism>
<dbReference type="InterPro" id="IPR053175">
    <property type="entry name" value="DHMBA_Reg_Transcription_Factor"/>
</dbReference>
<gene>
    <name evidence="2" type="ORF">LTR97_008899</name>
</gene>
<feature type="region of interest" description="Disordered" evidence="1">
    <location>
        <begin position="1"/>
        <end position="34"/>
    </location>
</feature>
<dbReference type="EMBL" id="JAVRQU010000014">
    <property type="protein sequence ID" value="KAK5695393.1"/>
    <property type="molecule type" value="Genomic_DNA"/>
</dbReference>
<dbReference type="InterPro" id="IPR021858">
    <property type="entry name" value="Fun_TF"/>
</dbReference>
<sequence length="437" mass="47858">MFRDQTSSVTRKASARSNTATSSNSSEAGGSLLSRQPSLSTETVASAFFFEHFVTNTHLSFLEGFTPDDFLLKPIVAIGLAAIANGENDTNGQEIARRYYVEALAATNAALRHPIKVREDSTIMAVALLSCFERLNWDSSASSWEHHVAGATQVLQLRSRSQLRTTVGRKIFRELRSSITLNALLTETEVPDFIVDWSTSLAHDTAQTPSDQLSVLAARVASSKCSFLKMRIQDDQQLVEATSALERDLVKWSDESPADDLPSILCHAMVCIFLSRTQEAVLRRSWPALATIPPSPQHYRDVRNRMTDKICSAAISVFAEDDTITSARQSIPVGLAFVAPLFLAATCLLEQLAEPLVSPGGSRTILIERPMHKDPSSFASLQLAGVIERLDLVDRIGVRWSGALSRILSGQVLTIYDLGRSRVVSEAAPDIVLEDLM</sequence>
<evidence type="ECO:0000256" key="1">
    <source>
        <dbReference type="SAM" id="MobiDB-lite"/>
    </source>
</evidence>
<feature type="compositionally biased region" description="Low complexity" evidence="1">
    <location>
        <begin position="15"/>
        <end position="34"/>
    </location>
</feature>
<evidence type="ECO:0008006" key="4">
    <source>
        <dbReference type="Google" id="ProtNLM"/>
    </source>
</evidence>
<evidence type="ECO:0000313" key="3">
    <source>
        <dbReference type="Proteomes" id="UP001310594"/>
    </source>
</evidence>
<name>A0AAN7VPS0_9PEZI</name>
<protein>
    <recommendedName>
        <fullName evidence="4">Transcription factor domain-containing protein</fullName>
    </recommendedName>
</protein>
<dbReference type="Pfam" id="PF11951">
    <property type="entry name" value="Fungal_trans_2"/>
    <property type="match status" value="1"/>
</dbReference>
<reference evidence="2" key="1">
    <citation type="submission" date="2023-08" db="EMBL/GenBank/DDBJ databases">
        <title>Black Yeasts Isolated from many extreme environments.</title>
        <authorList>
            <person name="Coleine C."/>
            <person name="Stajich J.E."/>
            <person name="Selbmann L."/>
        </authorList>
    </citation>
    <scope>NUCLEOTIDE SEQUENCE</scope>
    <source>
        <strain evidence="2">CCFEE 5810</strain>
    </source>
</reference>